<dbReference type="Proteomes" id="UP000006038">
    <property type="component" value="Chromosome 12"/>
</dbReference>
<protein>
    <submittedName>
        <fullName evidence="2">Uncharacterized protein</fullName>
    </submittedName>
</protein>
<reference evidence="2" key="1">
    <citation type="journal article" date="2013" name="Nat. Commun.">
        <title>Whole-genome sequencing of Oryza brachyantha reveals mechanisms underlying Oryza genome evolution.</title>
        <authorList>
            <person name="Chen J."/>
            <person name="Huang Q."/>
            <person name="Gao D."/>
            <person name="Wang J."/>
            <person name="Lang Y."/>
            <person name="Liu T."/>
            <person name="Li B."/>
            <person name="Bai Z."/>
            <person name="Luis Goicoechea J."/>
            <person name="Liang C."/>
            <person name="Chen C."/>
            <person name="Zhang W."/>
            <person name="Sun S."/>
            <person name="Liao Y."/>
            <person name="Zhang X."/>
            <person name="Yang L."/>
            <person name="Song C."/>
            <person name="Wang M."/>
            <person name="Shi J."/>
            <person name="Liu G."/>
            <person name="Liu J."/>
            <person name="Zhou H."/>
            <person name="Zhou W."/>
            <person name="Yu Q."/>
            <person name="An N."/>
            <person name="Chen Y."/>
            <person name="Cai Q."/>
            <person name="Wang B."/>
            <person name="Liu B."/>
            <person name="Min J."/>
            <person name="Huang Y."/>
            <person name="Wu H."/>
            <person name="Li Z."/>
            <person name="Zhang Y."/>
            <person name="Yin Y."/>
            <person name="Song W."/>
            <person name="Jiang J."/>
            <person name="Jackson S.A."/>
            <person name="Wing R.A."/>
            <person name="Wang J."/>
            <person name="Chen M."/>
        </authorList>
    </citation>
    <scope>NUCLEOTIDE SEQUENCE [LARGE SCALE GENOMIC DNA]</scope>
    <source>
        <strain evidence="2">cv. IRGC 101232</strain>
    </source>
</reference>
<reference evidence="2" key="2">
    <citation type="submission" date="2013-04" db="UniProtKB">
        <authorList>
            <consortium name="EnsemblPlants"/>
        </authorList>
    </citation>
    <scope>IDENTIFICATION</scope>
</reference>
<feature type="region of interest" description="Disordered" evidence="1">
    <location>
        <begin position="119"/>
        <end position="151"/>
    </location>
</feature>
<accession>J3NC08</accession>
<dbReference type="EnsemblPlants" id="OB12G15160.1">
    <property type="protein sequence ID" value="OB12G15160.1"/>
    <property type="gene ID" value="OB12G15160"/>
</dbReference>
<evidence type="ECO:0000313" key="2">
    <source>
        <dbReference type="EnsemblPlants" id="OB12G15160.1"/>
    </source>
</evidence>
<name>J3NC08_ORYBR</name>
<evidence type="ECO:0000256" key="1">
    <source>
        <dbReference type="SAM" id="MobiDB-lite"/>
    </source>
</evidence>
<keyword evidence="3" id="KW-1185">Reference proteome</keyword>
<sequence length="218" mass="23046">MPHGHVIFSFSWASSFANLPKPLPSFKQLCSYLVRGTSGEALDYGHHLNQSQLRLEAFHLEDADDGSLVGLLLGAGEPGADVLHGDQVPLRPRVPRASHLLAAPFRHFTAVRGVPPRLSRRGTGIRLGGPRDLRRRRRLGEGGTNGALRGRGVGGGGGGFWGGGAHGAERARVLRGLCATREPDDGRCLKLPFCPSSIFSGSLAPPPMVAGRADASAQ</sequence>
<feature type="compositionally biased region" description="Gly residues" evidence="1">
    <location>
        <begin position="141"/>
        <end position="151"/>
    </location>
</feature>
<dbReference type="Gramene" id="OB12G15160.1">
    <property type="protein sequence ID" value="OB12G15160.1"/>
    <property type="gene ID" value="OB12G15160"/>
</dbReference>
<dbReference type="HOGENOM" id="CLU_1268613_0_0_1"/>
<proteinExistence type="predicted"/>
<organism evidence="2">
    <name type="scientific">Oryza brachyantha</name>
    <name type="common">malo sina</name>
    <dbReference type="NCBI Taxonomy" id="4533"/>
    <lineage>
        <taxon>Eukaryota</taxon>
        <taxon>Viridiplantae</taxon>
        <taxon>Streptophyta</taxon>
        <taxon>Embryophyta</taxon>
        <taxon>Tracheophyta</taxon>
        <taxon>Spermatophyta</taxon>
        <taxon>Magnoliopsida</taxon>
        <taxon>Liliopsida</taxon>
        <taxon>Poales</taxon>
        <taxon>Poaceae</taxon>
        <taxon>BOP clade</taxon>
        <taxon>Oryzoideae</taxon>
        <taxon>Oryzeae</taxon>
        <taxon>Oryzinae</taxon>
        <taxon>Oryza</taxon>
    </lineage>
</organism>
<evidence type="ECO:0000313" key="3">
    <source>
        <dbReference type="Proteomes" id="UP000006038"/>
    </source>
</evidence>
<dbReference type="AlphaFoldDB" id="J3NC08"/>